<organism evidence="2">
    <name type="scientific">Tetraselmis sp. GSL018</name>
    <dbReference type="NCBI Taxonomy" id="582737"/>
    <lineage>
        <taxon>Eukaryota</taxon>
        <taxon>Viridiplantae</taxon>
        <taxon>Chlorophyta</taxon>
        <taxon>core chlorophytes</taxon>
        <taxon>Chlorodendrophyceae</taxon>
        <taxon>Chlorodendrales</taxon>
        <taxon>Chlorodendraceae</taxon>
        <taxon>Tetraselmis</taxon>
    </lineage>
</organism>
<protein>
    <submittedName>
        <fullName evidence="2">Uncharacterized protein</fullName>
    </submittedName>
</protein>
<evidence type="ECO:0000256" key="1">
    <source>
        <dbReference type="SAM" id="MobiDB-lite"/>
    </source>
</evidence>
<evidence type="ECO:0000313" key="2">
    <source>
        <dbReference type="EMBL" id="JAC60452.1"/>
    </source>
</evidence>
<feature type="region of interest" description="Disordered" evidence="1">
    <location>
        <begin position="139"/>
        <end position="172"/>
    </location>
</feature>
<sequence length="172" mass="18526">MKPRDGKETTDGMGGEVKGRKGWLNPFRSLRLAHCSTLSIPLYRAHPDMLPFRGTAAESWGDRVRVSEGRRGLSAHQPLSEGAQCNVYEVCRLRVVSREGSGRFNLTAVCLCLRGLASSTQVGPPFNLEATGPVGPLPPVLALPPSLPRPSSPPVISGGRPSPAFESCRTRR</sequence>
<proteinExistence type="predicted"/>
<reference evidence="2" key="1">
    <citation type="submission" date="2014-05" db="EMBL/GenBank/DDBJ databases">
        <title>The transcriptome of the halophilic microalga Tetraselmis sp. GSL018 isolated from the Great Salt Lake, Utah.</title>
        <authorList>
            <person name="Jinkerson R.E."/>
            <person name="D'Adamo S."/>
            <person name="Posewitz M.C."/>
        </authorList>
    </citation>
    <scope>NUCLEOTIDE SEQUENCE</scope>
    <source>
        <strain evidence="2">GSL018</strain>
    </source>
</reference>
<accession>A0A061QIR9</accession>
<dbReference type="EMBL" id="GBEZ01026789">
    <property type="protein sequence ID" value="JAC60452.1"/>
    <property type="molecule type" value="Transcribed_RNA"/>
</dbReference>
<name>A0A061QIR9_9CHLO</name>
<dbReference type="AlphaFoldDB" id="A0A061QIR9"/>
<gene>
    <name evidence="2" type="ORF">TSPGSL018_28941</name>
</gene>
<feature type="compositionally biased region" description="Pro residues" evidence="1">
    <location>
        <begin position="139"/>
        <end position="153"/>
    </location>
</feature>